<proteinExistence type="predicted"/>
<reference evidence="3" key="1">
    <citation type="journal article" date="2013" name="Science">
        <title>The Amborella genome and the evolution of flowering plants.</title>
        <authorList>
            <consortium name="Amborella Genome Project"/>
        </authorList>
    </citation>
    <scope>NUCLEOTIDE SEQUENCE [LARGE SCALE GENOMIC DNA]</scope>
</reference>
<dbReference type="EMBL" id="KI394907">
    <property type="protein sequence ID" value="ERN00388.1"/>
    <property type="molecule type" value="Genomic_DNA"/>
</dbReference>
<keyword evidence="3" id="KW-1185">Reference proteome</keyword>
<gene>
    <name evidence="2" type="ORF">AMTR_s00104p00133950</name>
</gene>
<feature type="domain" description="Aminotransferase-like plant mobile" evidence="1">
    <location>
        <begin position="2"/>
        <end position="100"/>
    </location>
</feature>
<dbReference type="InterPro" id="IPR019557">
    <property type="entry name" value="AminoTfrase-like_pln_mobile"/>
</dbReference>
<dbReference type="HOGENOM" id="CLU_1671704_0_0_1"/>
<dbReference type="Proteomes" id="UP000017836">
    <property type="component" value="Unassembled WGS sequence"/>
</dbReference>
<name>W1NXK9_AMBTC</name>
<dbReference type="Gramene" id="ERN00388">
    <property type="protein sequence ID" value="ERN00388"/>
    <property type="gene ID" value="AMTR_s00104p00133950"/>
</dbReference>
<sequence>MEHFKLLRPISKEIRAWQPRSLRWAPPRECDSTHNFDLAGLQELDNVQINDVIWTPYDDYPNIGEETAAGRDYELRICQIALCRTYLICGHICEGYMPDRPRDISYATQLLREGYNSRNWDLIGEALDMLKMYDSEVAGEEAFEELEFDDEMDDNVPV</sequence>
<accession>W1NXK9</accession>
<organism evidence="2 3">
    <name type="scientific">Amborella trichopoda</name>
    <dbReference type="NCBI Taxonomy" id="13333"/>
    <lineage>
        <taxon>Eukaryota</taxon>
        <taxon>Viridiplantae</taxon>
        <taxon>Streptophyta</taxon>
        <taxon>Embryophyta</taxon>
        <taxon>Tracheophyta</taxon>
        <taxon>Spermatophyta</taxon>
        <taxon>Magnoliopsida</taxon>
        <taxon>Amborellales</taxon>
        <taxon>Amborellaceae</taxon>
        <taxon>Amborella</taxon>
    </lineage>
</organism>
<dbReference type="Pfam" id="PF10536">
    <property type="entry name" value="PMD"/>
    <property type="match status" value="1"/>
</dbReference>
<evidence type="ECO:0000313" key="2">
    <source>
        <dbReference type="EMBL" id="ERN00388.1"/>
    </source>
</evidence>
<evidence type="ECO:0000259" key="1">
    <source>
        <dbReference type="Pfam" id="PF10536"/>
    </source>
</evidence>
<protein>
    <recommendedName>
        <fullName evidence="1">Aminotransferase-like plant mobile domain-containing protein</fullName>
    </recommendedName>
</protein>
<dbReference type="AlphaFoldDB" id="W1NXK9"/>
<evidence type="ECO:0000313" key="3">
    <source>
        <dbReference type="Proteomes" id="UP000017836"/>
    </source>
</evidence>